<dbReference type="Pfam" id="PF25752">
    <property type="entry name" value="DUF1619_N"/>
    <property type="match status" value="1"/>
</dbReference>
<sequence>MYCLICTWKCFLFVLFLHQILSQVTNDTNSTTSSITTLSSVTKRAVTQPVTKSVTKSPLPTQPPTDIPPNTDVGPCPCDLTAHGCDVNCCCDSDCSPDDQKAFSHCIAFNPIIDDRLCFPENLMTVNVYFKTNVSDDGILCIYYDNKAERNFYKNPKLVTTEEMFLEYEKKYSGPSYKVEAPKAPPFGNFYKSGNSIYILGSDYVASYFTLPTTLASEFCVDDNPAAYLVDKTQQCVRDLKNLDEECEISPRISAYSYFEDFKIVVTPKVFKESFLKMLLNKTASSRSKSGNKLGFDLYNSKYAIAISNITLCSDSGCFNPSEFSRSANQFAPMLSGSKCMNVVNKVVYHFIHNGTYGIISVRVALNLIDLTQSDLPFTQTFSTEFQELEAEDNAYFKRSGNPGYIRGEPLLAGTKINLPTGRSIINLSSDRTNWLTIPQPSPDGSCSGKSRVPVTFGVDMRSGCFLKLKLSDLSIQCKNLEGMSNILWQQNATHVATFGNSPVEFVADWLTIFEQNKPPQPQFEAPDQCTQVVTGMQIQVLYAKVGSINNPQPKIIGVSLTYEKPKTISLQCNNLICDPTNYDKEYRIELVTSVAFQDVSEPALKYFTRPPPQEGGLPFDFFYPFYSNGSVKNYEQVSTIYFTIFAIFQMFLLL</sequence>
<proteinExistence type="inferred from homology"/>
<dbReference type="PANTHER" id="PTHR14611:SF2">
    <property type="entry name" value="TECTONIC"/>
    <property type="match status" value="1"/>
</dbReference>
<keyword evidence="2 5" id="KW-0732">Signal</keyword>
<reference evidence="8" key="1">
    <citation type="submission" date="2015-07" db="EMBL/GenBank/DDBJ databases">
        <title>MeaNS - Measles Nucleotide Surveillance Program.</title>
        <authorList>
            <person name="Tran T."/>
            <person name="Druce J."/>
        </authorList>
    </citation>
    <scope>NUCLEOTIDE SEQUENCE</scope>
    <source>
        <strain evidence="8">UCB-OBI-ISO-001</strain>
        <tissue evidence="8">Gonad</tissue>
    </source>
</reference>
<evidence type="ECO:0000259" key="6">
    <source>
        <dbReference type="Pfam" id="PF07773"/>
    </source>
</evidence>
<evidence type="ECO:0000256" key="4">
    <source>
        <dbReference type="ARBA" id="ARBA00023180"/>
    </source>
</evidence>
<comment type="similarity">
    <text evidence="1">Belongs to the tectonic family.</text>
</comment>
<evidence type="ECO:0000256" key="1">
    <source>
        <dbReference type="ARBA" id="ARBA00007633"/>
    </source>
</evidence>
<evidence type="ECO:0000313" key="8">
    <source>
        <dbReference type="EMBL" id="KOF84249.1"/>
    </source>
</evidence>
<feature type="domain" description="Tectonic-1-3" evidence="6">
    <location>
        <begin position="400"/>
        <end position="569"/>
    </location>
</feature>
<dbReference type="OrthoDB" id="2104337at2759"/>
<dbReference type="InterPro" id="IPR011677">
    <property type="entry name" value="TCTN1-3_dom"/>
</dbReference>
<keyword evidence="3" id="KW-0970">Cilium biogenesis/degradation</keyword>
<dbReference type="Pfam" id="PF07773">
    <property type="entry name" value="TCTN_DUF1619"/>
    <property type="match status" value="2"/>
</dbReference>
<feature type="chain" id="PRO_5005583543" evidence="5">
    <location>
        <begin position="23"/>
        <end position="655"/>
    </location>
</feature>
<evidence type="ECO:0000256" key="5">
    <source>
        <dbReference type="SAM" id="SignalP"/>
    </source>
</evidence>
<keyword evidence="4" id="KW-0325">Glycoprotein</keyword>
<dbReference type="PANTHER" id="PTHR14611">
    <property type="entry name" value="TECTONIC FAMILY MEMBER"/>
    <property type="match status" value="1"/>
</dbReference>
<evidence type="ECO:0000256" key="2">
    <source>
        <dbReference type="ARBA" id="ARBA00022729"/>
    </source>
</evidence>
<protein>
    <submittedName>
        <fullName evidence="8">Uncharacterized protein</fullName>
    </submittedName>
</protein>
<evidence type="ECO:0000256" key="3">
    <source>
        <dbReference type="ARBA" id="ARBA00022794"/>
    </source>
</evidence>
<dbReference type="AlphaFoldDB" id="A0A0L8H5A3"/>
<accession>A0A0L8H5A3</accession>
<dbReference type="GO" id="GO:0060271">
    <property type="term" value="P:cilium assembly"/>
    <property type="evidence" value="ECO:0007669"/>
    <property type="project" value="TreeGrafter"/>
</dbReference>
<dbReference type="InterPro" id="IPR040354">
    <property type="entry name" value="TCTN1-3"/>
</dbReference>
<feature type="domain" description="Tectonic-1-3" evidence="6">
    <location>
        <begin position="190"/>
        <end position="386"/>
    </location>
</feature>
<gene>
    <name evidence="8" type="ORF">OCBIM_22022403mg</name>
</gene>
<evidence type="ECO:0000259" key="7">
    <source>
        <dbReference type="Pfam" id="PF25752"/>
    </source>
</evidence>
<feature type="domain" description="Tectonic-1-3 N-terminal" evidence="7">
    <location>
        <begin position="72"/>
        <end position="157"/>
    </location>
</feature>
<dbReference type="STRING" id="37653.A0A0L8H5A3"/>
<name>A0A0L8H5A3_OCTBM</name>
<dbReference type="InterPro" id="IPR057724">
    <property type="entry name" value="TCTN1-3_N"/>
</dbReference>
<feature type="signal peptide" evidence="5">
    <location>
        <begin position="1"/>
        <end position="22"/>
    </location>
</feature>
<dbReference type="EMBL" id="KQ419215">
    <property type="protein sequence ID" value="KOF84249.1"/>
    <property type="molecule type" value="Genomic_DNA"/>
</dbReference>
<organism evidence="8">
    <name type="scientific">Octopus bimaculoides</name>
    <name type="common">California two-spotted octopus</name>
    <dbReference type="NCBI Taxonomy" id="37653"/>
    <lineage>
        <taxon>Eukaryota</taxon>
        <taxon>Metazoa</taxon>
        <taxon>Spiralia</taxon>
        <taxon>Lophotrochozoa</taxon>
        <taxon>Mollusca</taxon>
        <taxon>Cephalopoda</taxon>
        <taxon>Coleoidea</taxon>
        <taxon>Octopodiformes</taxon>
        <taxon>Octopoda</taxon>
        <taxon>Incirrata</taxon>
        <taxon>Octopodidae</taxon>
        <taxon>Octopus</taxon>
    </lineage>
</organism>